<dbReference type="InterPro" id="IPR041472">
    <property type="entry name" value="BL00235/CARNS1_N"/>
</dbReference>
<keyword evidence="3 4" id="KW-0067">ATP-binding</keyword>
<dbReference type="GO" id="GO:0016874">
    <property type="term" value="F:ligase activity"/>
    <property type="evidence" value="ECO:0007669"/>
    <property type="project" value="UniProtKB-KW"/>
</dbReference>
<evidence type="ECO:0000256" key="1">
    <source>
        <dbReference type="ARBA" id="ARBA00022598"/>
    </source>
</evidence>
<dbReference type="RefSeq" id="WP_090807534.1">
    <property type="nucleotide sequence ID" value="NZ_FNKX01000002.1"/>
</dbReference>
<dbReference type="Gene3D" id="3.30.470.20">
    <property type="entry name" value="ATP-grasp fold, B domain"/>
    <property type="match status" value="1"/>
</dbReference>
<keyword evidence="2 4" id="KW-0547">Nucleotide-binding</keyword>
<evidence type="ECO:0000256" key="4">
    <source>
        <dbReference type="PROSITE-ProRule" id="PRU00409"/>
    </source>
</evidence>
<gene>
    <name evidence="6" type="ORF">SAMN05445850_4870</name>
</gene>
<dbReference type="InterPro" id="IPR052032">
    <property type="entry name" value="ATP-dep_AA_Ligase"/>
</dbReference>
<sequence>MHIAFVDSNPVGLNALLAAKRRGHEVTFVSSKQFVEFLGDLSTIEARGLADRIVRIDASRDEDELFAALSELNREHPLDAVVTVLEYCASSVARCAQRLGLAGTDPAALSLAQNKAACRDRISASGLRSVGHFVVDTLELALVRAAHIGYPVIAKPLSGGGSILAEKIDDEDRLRAYFASLGKQLALPAGLLDAISPQTLLEDYIDGPLLSVEVAAAAGEVVPLIVSARKRCIDEPAIELGTTIPAPVSSEVADALRAYAVEVVRSVGLDFGIFHIEIILSEHGPVLVEANPRIMGGNMPTVFKLATDIDAYDLLVDMYLTRAMPLACRDIVPIQAATTRMIGAAESTQVEKAIAPHWNAPFKERLAGWRFDVSRGTRVAKMDSSTCPFHFQVVGASAHESSLLAEWIIGQTARATGIKLRSSSEDYLFR</sequence>
<name>A0A1H1JHK4_9BURK</name>
<dbReference type="Pfam" id="PF18130">
    <property type="entry name" value="ATPgrasp_N"/>
    <property type="match status" value="1"/>
</dbReference>
<dbReference type="STRING" id="157910.SAMN05445850_4870"/>
<dbReference type="EMBL" id="FNKX01000002">
    <property type="protein sequence ID" value="SDR49486.1"/>
    <property type="molecule type" value="Genomic_DNA"/>
</dbReference>
<evidence type="ECO:0000313" key="7">
    <source>
        <dbReference type="Proteomes" id="UP000199365"/>
    </source>
</evidence>
<reference evidence="7" key="1">
    <citation type="submission" date="2016-10" db="EMBL/GenBank/DDBJ databases">
        <authorList>
            <person name="Varghese N."/>
            <person name="Submissions S."/>
        </authorList>
    </citation>
    <scope>NUCLEOTIDE SEQUENCE [LARGE SCALE GENOMIC DNA]</scope>
    <source>
        <strain evidence="7">DUS833</strain>
    </source>
</reference>
<evidence type="ECO:0000256" key="2">
    <source>
        <dbReference type="ARBA" id="ARBA00022741"/>
    </source>
</evidence>
<dbReference type="SUPFAM" id="SSF56059">
    <property type="entry name" value="Glutathione synthetase ATP-binding domain-like"/>
    <property type="match status" value="1"/>
</dbReference>
<dbReference type="GO" id="GO:0046872">
    <property type="term" value="F:metal ion binding"/>
    <property type="evidence" value="ECO:0007669"/>
    <property type="project" value="InterPro"/>
</dbReference>
<dbReference type="PANTHER" id="PTHR43585:SF2">
    <property type="entry name" value="ATP-GRASP ENZYME FSQD"/>
    <property type="match status" value="1"/>
</dbReference>
<dbReference type="Gene3D" id="3.40.50.20">
    <property type="match status" value="1"/>
</dbReference>
<evidence type="ECO:0000313" key="6">
    <source>
        <dbReference type="EMBL" id="SDR49486.1"/>
    </source>
</evidence>
<keyword evidence="7" id="KW-1185">Reference proteome</keyword>
<dbReference type="GO" id="GO:0005524">
    <property type="term" value="F:ATP binding"/>
    <property type="evidence" value="ECO:0007669"/>
    <property type="project" value="UniProtKB-UniRule"/>
</dbReference>
<keyword evidence="1" id="KW-0436">Ligase</keyword>
<dbReference type="AlphaFoldDB" id="A0A1H1JHK4"/>
<accession>A0A1H1JHK4</accession>
<dbReference type="Proteomes" id="UP000199365">
    <property type="component" value="Unassembled WGS sequence"/>
</dbReference>
<proteinExistence type="predicted"/>
<organism evidence="6 7">
    <name type="scientific">Paraburkholderia tuberum</name>
    <dbReference type="NCBI Taxonomy" id="157910"/>
    <lineage>
        <taxon>Bacteria</taxon>
        <taxon>Pseudomonadati</taxon>
        <taxon>Pseudomonadota</taxon>
        <taxon>Betaproteobacteria</taxon>
        <taxon>Burkholderiales</taxon>
        <taxon>Burkholderiaceae</taxon>
        <taxon>Paraburkholderia</taxon>
    </lineage>
</organism>
<protein>
    <submittedName>
        <fullName evidence="6">ATP-grasp domain-containing protein</fullName>
    </submittedName>
</protein>
<dbReference type="Pfam" id="PF13535">
    <property type="entry name" value="ATP-grasp_4"/>
    <property type="match status" value="1"/>
</dbReference>
<evidence type="ECO:0000259" key="5">
    <source>
        <dbReference type="PROSITE" id="PS50975"/>
    </source>
</evidence>
<dbReference type="PROSITE" id="PS50975">
    <property type="entry name" value="ATP_GRASP"/>
    <property type="match status" value="1"/>
</dbReference>
<evidence type="ECO:0000256" key="3">
    <source>
        <dbReference type="ARBA" id="ARBA00022840"/>
    </source>
</evidence>
<dbReference type="InterPro" id="IPR011761">
    <property type="entry name" value="ATP-grasp"/>
</dbReference>
<feature type="domain" description="ATP-grasp" evidence="5">
    <location>
        <begin position="119"/>
        <end position="320"/>
    </location>
</feature>
<dbReference type="PANTHER" id="PTHR43585">
    <property type="entry name" value="FUMIPYRROLE BIOSYNTHESIS PROTEIN C"/>
    <property type="match status" value="1"/>
</dbReference>